<dbReference type="RefSeq" id="WP_181738528.1">
    <property type="nucleotide sequence ID" value="NZ_JACEOL010000016.1"/>
</dbReference>
<evidence type="ECO:0000313" key="2">
    <source>
        <dbReference type="Proteomes" id="UP000538292"/>
    </source>
</evidence>
<dbReference type="EMBL" id="JACEOL010000016">
    <property type="protein sequence ID" value="MBA4601731.1"/>
    <property type="molecule type" value="Genomic_DNA"/>
</dbReference>
<sequence length="115" mass="12946">MIAIKGQIRAEGTLEEIKKFFKILPDQLIFKHFHQVTDIFEPDNSDPLRLTCSFGEKPEMLCLDVGDAGKIEIPMANLLQLKTKEGVTVFAGDTVDIFSAPKTKKEPKRGSKRKQ</sequence>
<reference evidence="1 2" key="1">
    <citation type="submission" date="2020-07" db="EMBL/GenBank/DDBJ databases">
        <title>Thermoactinomyces phylogeny.</title>
        <authorList>
            <person name="Dunlap C."/>
        </authorList>
    </citation>
    <scope>NUCLEOTIDE SEQUENCE [LARGE SCALE GENOMIC DNA]</scope>
    <source>
        <strain evidence="1 2">AMNI-1</strain>
    </source>
</reference>
<dbReference type="Proteomes" id="UP000538292">
    <property type="component" value="Unassembled WGS sequence"/>
</dbReference>
<name>A0A7W2ART4_9BACL</name>
<accession>A0A7W2ART4</accession>
<comment type="caution">
    <text evidence="1">The sequence shown here is derived from an EMBL/GenBank/DDBJ whole genome shotgun (WGS) entry which is preliminary data.</text>
</comment>
<proteinExistence type="predicted"/>
<dbReference type="AlphaFoldDB" id="A0A7W2ART4"/>
<gene>
    <name evidence="1" type="ORF">H2C83_05215</name>
</gene>
<organism evidence="1 2">
    <name type="scientific">Thermoactinomyces mirandus</name>
    <dbReference type="NCBI Taxonomy" id="2756294"/>
    <lineage>
        <taxon>Bacteria</taxon>
        <taxon>Bacillati</taxon>
        <taxon>Bacillota</taxon>
        <taxon>Bacilli</taxon>
        <taxon>Bacillales</taxon>
        <taxon>Thermoactinomycetaceae</taxon>
        <taxon>Thermoactinomyces</taxon>
    </lineage>
</organism>
<protein>
    <submittedName>
        <fullName evidence="1">Uncharacterized protein</fullName>
    </submittedName>
</protein>
<keyword evidence="2" id="KW-1185">Reference proteome</keyword>
<evidence type="ECO:0000313" key="1">
    <source>
        <dbReference type="EMBL" id="MBA4601731.1"/>
    </source>
</evidence>